<evidence type="ECO:0000256" key="6">
    <source>
        <dbReference type="ARBA" id="ARBA00023128"/>
    </source>
</evidence>
<evidence type="ECO:0000256" key="1">
    <source>
        <dbReference type="ARBA" id="ARBA00022448"/>
    </source>
</evidence>
<gene>
    <name evidence="10" type="ORF">JAAARDRAFT_55140</name>
</gene>
<evidence type="ECO:0000313" key="11">
    <source>
        <dbReference type="Proteomes" id="UP000027265"/>
    </source>
</evidence>
<keyword evidence="7 8" id="KW-0472">Membrane</keyword>
<evidence type="ECO:0000256" key="3">
    <source>
        <dbReference type="ARBA" id="ARBA00022781"/>
    </source>
</evidence>
<dbReference type="Gene3D" id="1.20.5.2210">
    <property type="match status" value="1"/>
</dbReference>
<keyword evidence="1 8" id="KW-0813">Transport</keyword>
<dbReference type="HOGENOM" id="CLU_077208_0_0_1"/>
<keyword evidence="6 8" id="KW-0496">Mitochondrion</keyword>
<evidence type="ECO:0000313" key="10">
    <source>
        <dbReference type="EMBL" id="KDQ61814.1"/>
    </source>
</evidence>
<comment type="function">
    <text evidence="8">Subunit b, of the mitochondrial membrane ATP synthase complex (F(1)F(0) ATP synthase or Complex V) that produces ATP from ADP in the presence of a proton gradient across the membrane which is generated by electron transport complexes of the respiratory chain. ATP synthase complex consist of a soluble F(1) head domain - the catalytic core - and a membrane F(1) domain - the membrane proton channel. These two domains are linked by a central stalk rotating inside the F(1) region and a stationary peripheral stalk. During catalysis, ATP synthesis in the catalytic domain of F(1) is coupled via a rotary mechanism of the central stalk subunits to proton translocation. In vivo, can only synthesize ATP although its ATP hydrolase activity can be activated artificially in vitro. Part of the complex F(0) domain. Part of the complex F(0) domain and the peripheric stalk, which acts as a stator to hold the catalytic alpha(3)beta(3) subcomplex and subunit a/ATP6 static relative to the rotary elements.</text>
</comment>
<dbReference type="STRING" id="933084.A0A067Q486"/>
<dbReference type="InParanoid" id="A0A067Q486"/>
<proteinExistence type="inferred from homology"/>
<dbReference type="EMBL" id="KL197712">
    <property type="protein sequence ID" value="KDQ61814.1"/>
    <property type="molecule type" value="Genomic_DNA"/>
</dbReference>
<name>A0A067Q486_9AGAM</name>
<dbReference type="GO" id="GO:0005743">
    <property type="term" value="C:mitochondrial inner membrane"/>
    <property type="evidence" value="ECO:0007669"/>
    <property type="project" value="UniProtKB-SubCell"/>
</dbReference>
<keyword evidence="3 8" id="KW-0375">Hydrogen ion transport</keyword>
<evidence type="ECO:0000256" key="2">
    <source>
        <dbReference type="ARBA" id="ARBA00022547"/>
    </source>
</evidence>
<dbReference type="PANTHER" id="PTHR12733:SF3">
    <property type="entry name" value="ATP SYNTHASE F(0) COMPLEX SUBUNIT B1, MITOCHONDRIAL"/>
    <property type="match status" value="1"/>
</dbReference>
<evidence type="ECO:0000256" key="5">
    <source>
        <dbReference type="ARBA" id="ARBA00023065"/>
    </source>
</evidence>
<dbReference type="Pfam" id="PF05405">
    <property type="entry name" value="Mt_ATP-synt_B"/>
    <property type="match status" value="1"/>
</dbReference>
<dbReference type="FunCoup" id="A0A067Q486">
    <property type="interactions" value="89"/>
</dbReference>
<dbReference type="PANTHER" id="PTHR12733">
    <property type="entry name" value="MITOCHONDRIAL ATP SYNTHASE B CHAIN"/>
    <property type="match status" value="1"/>
</dbReference>
<dbReference type="FunFam" id="1.20.5.2210:FF:000002">
    <property type="entry name" value="ATP synthase subunit 4 mitochondrial"/>
    <property type="match status" value="1"/>
</dbReference>
<dbReference type="AlphaFoldDB" id="A0A067Q486"/>
<reference evidence="11" key="1">
    <citation type="journal article" date="2014" name="Proc. Natl. Acad. Sci. U.S.A.">
        <title>Extensive sampling of basidiomycete genomes demonstrates inadequacy of the white-rot/brown-rot paradigm for wood decay fungi.</title>
        <authorList>
            <person name="Riley R."/>
            <person name="Salamov A.A."/>
            <person name="Brown D.W."/>
            <person name="Nagy L.G."/>
            <person name="Floudas D."/>
            <person name="Held B.W."/>
            <person name="Levasseur A."/>
            <person name="Lombard V."/>
            <person name="Morin E."/>
            <person name="Otillar R."/>
            <person name="Lindquist E.A."/>
            <person name="Sun H."/>
            <person name="LaButti K.M."/>
            <person name="Schmutz J."/>
            <person name="Jabbour D."/>
            <person name="Luo H."/>
            <person name="Baker S.E."/>
            <person name="Pisabarro A.G."/>
            <person name="Walton J.D."/>
            <person name="Blanchette R.A."/>
            <person name="Henrissat B."/>
            <person name="Martin F."/>
            <person name="Cullen D."/>
            <person name="Hibbett D.S."/>
            <person name="Grigoriev I.V."/>
        </authorList>
    </citation>
    <scope>NUCLEOTIDE SEQUENCE [LARGE SCALE GENOMIC DNA]</scope>
    <source>
        <strain evidence="11">MUCL 33604</strain>
    </source>
</reference>
<dbReference type="SUPFAM" id="SSF161060">
    <property type="entry name" value="ATP synthase B chain-like"/>
    <property type="match status" value="1"/>
</dbReference>
<comment type="similarity">
    <text evidence="8">Belongs to the eukaryotic ATPase B chain family.</text>
</comment>
<dbReference type="GO" id="GO:0046933">
    <property type="term" value="F:proton-transporting ATP synthase activity, rotational mechanism"/>
    <property type="evidence" value="ECO:0007669"/>
    <property type="project" value="TreeGrafter"/>
</dbReference>
<keyword evidence="5 8" id="KW-0406">Ion transport</keyword>
<keyword evidence="2 8" id="KW-0138">CF(0)</keyword>
<dbReference type="OrthoDB" id="67388at2759"/>
<protein>
    <recommendedName>
        <fullName evidence="8">ATP synthase subunit 4</fullName>
    </recommendedName>
</protein>
<evidence type="ECO:0000256" key="8">
    <source>
        <dbReference type="RuleBase" id="RU368017"/>
    </source>
</evidence>
<evidence type="ECO:0000256" key="4">
    <source>
        <dbReference type="ARBA" id="ARBA00022792"/>
    </source>
</evidence>
<organism evidence="10 11">
    <name type="scientific">Jaapia argillacea MUCL 33604</name>
    <dbReference type="NCBI Taxonomy" id="933084"/>
    <lineage>
        <taxon>Eukaryota</taxon>
        <taxon>Fungi</taxon>
        <taxon>Dikarya</taxon>
        <taxon>Basidiomycota</taxon>
        <taxon>Agaricomycotina</taxon>
        <taxon>Agaricomycetes</taxon>
        <taxon>Agaricomycetidae</taxon>
        <taxon>Jaapiales</taxon>
        <taxon>Jaapiaceae</taxon>
        <taxon>Jaapia</taxon>
    </lineage>
</organism>
<dbReference type="Proteomes" id="UP000027265">
    <property type="component" value="Unassembled WGS sequence"/>
</dbReference>
<dbReference type="InterPro" id="IPR008688">
    <property type="entry name" value="ATP_synth_Bsub_B/MI25"/>
</dbReference>
<evidence type="ECO:0000256" key="9">
    <source>
        <dbReference type="SAM" id="MobiDB-lite"/>
    </source>
</evidence>
<comment type="subunit">
    <text evidence="8">F-type ATPases have 2 components, CF(1) - the catalytic core - and CF(0) - the membrane proton channel. In yeast, the dimeric form of ATP synthase consists of 17 polypeptides: alpha, beta, gamma, delta, epsilon, 4 (B), 5 (OSCP), 6 (A), 8, 9 (C), d, E (Tim11), f, g, h, i/j and k.</text>
</comment>
<accession>A0A067Q486</accession>
<feature type="region of interest" description="Disordered" evidence="9">
    <location>
        <begin position="17"/>
        <end position="43"/>
    </location>
</feature>
<sequence length="241" mass="26077">MASRIAANTLRATASKVRPQTVASIPRAMQSTTPSPQQQPPAERASEIINNLPSSPNLITKTGTVILGTGLLATAISQELYVMNEESVIAAGFLVLAAFIGKSVRAPYSEWADSQIARIRTVLDGARAEHTQAVKDRIASVEQMKDVVSITEGLFALSKETAKLEHEAFAQRQKVALAAEAKAVLDSWVRFEQQQKESEQAELAKAVIDKVMKGLGDEKTQKEILANALTEIEQLVKSKAI</sequence>
<comment type="subcellular location">
    <subcellularLocation>
        <location evidence="8">Mitochondrion</location>
    </subcellularLocation>
    <subcellularLocation>
        <location evidence="8">Mitochondrion inner membrane</location>
    </subcellularLocation>
</comment>
<keyword evidence="4 8" id="KW-0999">Mitochondrion inner membrane</keyword>
<dbReference type="GO" id="GO:0045259">
    <property type="term" value="C:proton-transporting ATP synthase complex"/>
    <property type="evidence" value="ECO:0007669"/>
    <property type="project" value="UniProtKB-KW"/>
</dbReference>
<dbReference type="InterPro" id="IPR013837">
    <property type="entry name" value="ATP_synth_F0_suB"/>
</dbReference>
<evidence type="ECO:0000256" key="7">
    <source>
        <dbReference type="ARBA" id="ARBA00023136"/>
    </source>
</evidence>
<keyword evidence="11" id="KW-1185">Reference proteome</keyword>